<dbReference type="Proteomes" id="UP001289374">
    <property type="component" value="Unassembled WGS sequence"/>
</dbReference>
<reference evidence="2" key="1">
    <citation type="submission" date="2020-06" db="EMBL/GenBank/DDBJ databases">
        <authorList>
            <person name="Li T."/>
            <person name="Hu X."/>
            <person name="Zhang T."/>
            <person name="Song X."/>
            <person name="Zhang H."/>
            <person name="Dai N."/>
            <person name="Sheng W."/>
            <person name="Hou X."/>
            <person name="Wei L."/>
        </authorList>
    </citation>
    <scope>NUCLEOTIDE SEQUENCE</scope>
    <source>
        <strain evidence="2">K16</strain>
        <tissue evidence="2">Leaf</tissue>
    </source>
</reference>
<evidence type="ECO:0000313" key="2">
    <source>
        <dbReference type="EMBL" id="KAK4400518.1"/>
    </source>
</evidence>
<dbReference type="InterPro" id="IPR053134">
    <property type="entry name" value="RNA-dir_DNA_polymerase"/>
</dbReference>
<evidence type="ECO:0000313" key="3">
    <source>
        <dbReference type="Proteomes" id="UP001289374"/>
    </source>
</evidence>
<dbReference type="SUPFAM" id="SSF56672">
    <property type="entry name" value="DNA/RNA polymerases"/>
    <property type="match status" value="1"/>
</dbReference>
<feature type="region of interest" description="Disordered" evidence="1">
    <location>
        <begin position="1"/>
        <end position="24"/>
    </location>
</feature>
<name>A0AAE2BWQ9_9LAMI</name>
<evidence type="ECO:0000256" key="1">
    <source>
        <dbReference type="SAM" id="MobiDB-lite"/>
    </source>
</evidence>
<dbReference type="Gene3D" id="3.10.10.10">
    <property type="entry name" value="HIV Type 1 Reverse Transcriptase, subunit A, domain 1"/>
    <property type="match status" value="1"/>
</dbReference>
<reference evidence="2" key="2">
    <citation type="journal article" date="2024" name="Plant">
        <title>Genomic evolution and insights into agronomic trait innovations of Sesamum species.</title>
        <authorList>
            <person name="Miao H."/>
            <person name="Wang L."/>
            <person name="Qu L."/>
            <person name="Liu H."/>
            <person name="Sun Y."/>
            <person name="Le M."/>
            <person name="Wang Q."/>
            <person name="Wei S."/>
            <person name="Zheng Y."/>
            <person name="Lin W."/>
            <person name="Duan Y."/>
            <person name="Cao H."/>
            <person name="Xiong S."/>
            <person name="Wang X."/>
            <person name="Wei L."/>
            <person name="Li C."/>
            <person name="Ma Q."/>
            <person name="Ju M."/>
            <person name="Zhao R."/>
            <person name="Li G."/>
            <person name="Mu C."/>
            <person name="Tian Q."/>
            <person name="Mei H."/>
            <person name="Zhang T."/>
            <person name="Gao T."/>
            <person name="Zhang H."/>
        </authorList>
    </citation>
    <scope>NUCLEOTIDE SEQUENCE</scope>
    <source>
        <strain evidence="2">K16</strain>
    </source>
</reference>
<keyword evidence="3" id="KW-1185">Reference proteome</keyword>
<proteinExistence type="predicted"/>
<dbReference type="PANTHER" id="PTHR24559:SF444">
    <property type="entry name" value="REVERSE TRANSCRIPTASE DOMAIN-CONTAINING PROTEIN"/>
    <property type="match status" value="1"/>
</dbReference>
<dbReference type="EMBL" id="JACGWL010000006">
    <property type="protein sequence ID" value="KAK4400518.1"/>
    <property type="molecule type" value="Genomic_DNA"/>
</dbReference>
<feature type="compositionally biased region" description="Basic and acidic residues" evidence="1">
    <location>
        <begin position="8"/>
        <end position="17"/>
    </location>
</feature>
<protein>
    <submittedName>
        <fullName evidence="2">Uncharacterized protein</fullName>
    </submittedName>
</protein>
<dbReference type="InterPro" id="IPR043128">
    <property type="entry name" value="Rev_trsase/Diguanyl_cyclase"/>
</dbReference>
<comment type="caution">
    <text evidence="2">The sequence shown here is derived from an EMBL/GenBank/DDBJ whole genome shotgun (WGS) entry which is preliminary data.</text>
</comment>
<dbReference type="Gene3D" id="3.30.70.270">
    <property type="match status" value="1"/>
</dbReference>
<accession>A0AAE2BWQ9</accession>
<organism evidence="2 3">
    <name type="scientific">Sesamum angolense</name>
    <dbReference type="NCBI Taxonomy" id="2727404"/>
    <lineage>
        <taxon>Eukaryota</taxon>
        <taxon>Viridiplantae</taxon>
        <taxon>Streptophyta</taxon>
        <taxon>Embryophyta</taxon>
        <taxon>Tracheophyta</taxon>
        <taxon>Spermatophyta</taxon>
        <taxon>Magnoliopsida</taxon>
        <taxon>eudicotyledons</taxon>
        <taxon>Gunneridae</taxon>
        <taxon>Pentapetalae</taxon>
        <taxon>asterids</taxon>
        <taxon>lamiids</taxon>
        <taxon>Lamiales</taxon>
        <taxon>Pedaliaceae</taxon>
        <taxon>Sesamum</taxon>
    </lineage>
</organism>
<dbReference type="InterPro" id="IPR043502">
    <property type="entry name" value="DNA/RNA_pol_sf"/>
</dbReference>
<dbReference type="PANTHER" id="PTHR24559">
    <property type="entry name" value="TRANSPOSON TY3-I GAG-POL POLYPROTEIN"/>
    <property type="match status" value="1"/>
</dbReference>
<dbReference type="AlphaFoldDB" id="A0AAE2BWQ9"/>
<sequence>MQEWPTDMLHHRPHSDNPKQQLKKRRIEEEKLAATEELKDIQVVEGEPRKTTSIGTTMVQEMEERLVQFLRTTSNVFAWTMHDLVGINLRIDALIDSTTGCEMISFLDGFQGYNQISLEPEDQEKTISLQNKAFSATAKMPFRLKNAGTTYQRLVNKAFKQMIG</sequence>
<gene>
    <name evidence="2" type="ORF">Sango_1157900</name>
</gene>